<evidence type="ECO:0000256" key="2">
    <source>
        <dbReference type="ARBA" id="ARBA00004370"/>
    </source>
</evidence>
<dbReference type="GO" id="GO:0000155">
    <property type="term" value="F:phosphorelay sensor kinase activity"/>
    <property type="evidence" value="ECO:0007669"/>
    <property type="project" value="InterPro"/>
</dbReference>
<evidence type="ECO:0000256" key="3">
    <source>
        <dbReference type="ARBA" id="ARBA00012438"/>
    </source>
</evidence>
<dbReference type="PANTHER" id="PTHR43065:SF46">
    <property type="entry name" value="C4-DICARBOXYLATE TRANSPORT SENSOR PROTEIN DCTB"/>
    <property type="match status" value="1"/>
</dbReference>
<accession>A0A5B9WDN5</accession>
<dbReference type="SUPFAM" id="SSF47384">
    <property type="entry name" value="Homodimeric domain of signal transducing histidine kinase"/>
    <property type="match status" value="1"/>
</dbReference>
<keyword evidence="4" id="KW-0597">Phosphoprotein</keyword>
<dbReference type="Proteomes" id="UP000324233">
    <property type="component" value="Chromosome"/>
</dbReference>
<evidence type="ECO:0000313" key="13">
    <source>
        <dbReference type="EMBL" id="QEH38185.1"/>
    </source>
</evidence>
<evidence type="ECO:0000256" key="9">
    <source>
        <dbReference type="ARBA" id="ARBA00023012"/>
    </source>
</evidence>
<dbReference type="PRINTS" id="PR00344">
    <property type="entry name" value="BCTRLSENSOR"/>
</dbReference>
<keyword evidence="6" id="KW-0547">Nucleotide-binding</keyword>
<evidence type="ECO:0000256" key="1">
    <source>
        <dbReference type="ARBA" id="ARBA00000085"/>
    </source>
</evidence>
<evidence type="ECO:0000256" key="10">
    <source>
        <dbReference type="SAM" id="Phobius"/>
    </source>
</evidence>
<feature type="domain" description="Histidine kinase" evidence="11">
    <location>
        <begin position="301"/>
        <end position="519"/>
    </location>
</feature>
<dbReference type="AlphaFoldDB" id="A0A5B9WDN5"/>
<dbReference type="GO" id="GO:0005524">
    <property type="term" value="F:ATP binding"/>
    <property type="evidence" value="ECO:0007669"/>
    <property type="project" value="UniProtKB-KW"/>
</dbReference>
<dbReference type="EC" id="2.7.13.3" evidence="3"/>
<dbReference type="GO" id="GO:0016020">
    <property type="term" value="C:membrane"/>
    <property type="evidence" value="ECO:0007669"/>
    <property type="project" value="UniProtKB-SubCell"/>
</dbReference>
<protein>
    <recommendedName>
        <fullName evidence="3">histidine kinase</fullName>
        <ecNumber evidence="3">2.7.13.3</ecNumber>
    </recommendedName>
</protein>
<name>A0A5B9WDN5_9BACT</name>
<dbReference type="InterPro" id="IPR004358">
    <property type="entry name" value="Sig_transdc_His_kin-like_C"/>
</dbReference>
<evidence type="ECO:0000256" key="7">
    <source>
        <dbReference type="ARBA" id="ARBA00022777"/>
    </source>
</evidence>
<evidence type="ECO:0000256" key="6">
    <source>
        <dbReference type="ARBA" id="ARBA00022741"/>
    </source>
</evidence>
<dbReference type="SMART" id="SM00387">
    <property type="entry name" value="HATPase_c"/>
    <property type="match status" value="1"/>
</dbReference>
<keyword evidence="9" id="KW-0902">Two-component regulatory system</keyword>
<dbReference type="Pfam" id="PF00512">
    <property type="entry name" value="HisKA"/>
    <property type="match status" value="1"/>
</dbReference>
<evidence type="ECO:0000256" key="4">
    <source>
        <dbReference type="ARBA" id="ARBA00022553"/>
    </source>
</evidence>
<dbReference type="CDD" id="cd06225">
    <property type="entry name" value="HAMP"/>
    <property type="match status" value="1"/>
</dbReference>
<keyword evidence="10" id="KW-0812">Transmembrane</keyword>
<dbReference type="InterPro" id="IPR005467">
    <property type="entry name" value="His_kinase_dom"/>
</dbReference>
<dbReference type="InterPro" id="IPR036097">
    <property type="entry name" value="HisK_dim/P_sf"/>
</dbReference>
<dbReference type="InterPro" id="IPR003660">
    <property type="entry name" value="HAMP_dom"/>
</dbReference>
<dbReference type="SUPFAM" id="SSF55874">
    <property type="entry name" value="ATPase domain of HSP90 chaperone/DNA topoisomerase II/histidine kinase"/>
    <property type="match status" value="1"/>
</dbReference>
<dbReference type="InterPro" id="IPR036890">
    <property type="entry name" value="HATPase_C_sf"/>
</dbReference>
<dbReference type="KEGG" id="agv:OJF2_67830"/>
<dbReference type="SUPFAM" id="SSF158472">
    <property type="entry name" value="HAMP domain-like"/>
    <property type="match status" value="1"/>
</dbReference>
<comment type="catalytic activity">
    <reaction evidence="1">
        <text>ATP + protein L-histidine = ADP + protein N-phospho-L-histidine.</text>
        <dbReference type="EC" id="2.7.13.3"/>
    </reaction>
</comment>
<keyword evidence="10" id="KW-0472">Membrane</keyword>
<evidence type="ECO:0000313" key="14">
    <source>
        <dbReference type="Proteomes" id="UP000324233"/>
    </source>
</evidence>
<dbReference type="PROSITE" id="PS50885">
    <property type="entry name" value="HAMP"/>
    <property type="match status" value="1"/>
</dbReference>
<dbReference type="EMBL" id="CP042997">
    <property type="protein sequence ID" value="QEH38185.1"/>
    <property type="molecule type" value="Genomic_DNA"/>
</dbReference>
<evidence type="ECO:0000256" key="5">
    <source>
        <dbReference type="ARBA" id="ARBA00022679"/>
    </source>
</evidence>
<keyword evidence="10" id="KW-1133">Transmembrane helix</keyword>
<dbReference type="OrthoDB" id="226486at2"/>
<keyword evidence="14" id="KW-1185">Reference proteome</keyword>
<dbReference type="InterPro" id="IPR003594">
    <property type="entry name" value="HATPase_dom"/>
</dbReference>
<proteinExistence type="predicted"/>
<feature type="transmembrane region" description="Helical" evidence="10">
    <location>
        <begin position="199"/>
        <end position="225"/>
    </location>
</feature>
<gene>
    <name evidence="13" type="primary">zraS_10</name>
    <name evidence="13" type="ORF">OJF2_67830</name>
</gene>
<dbReference type="Gene3D" id="3.30.565.10">
    <property type="entry name" value="Histidine kinase-like ATPase, C-terminal domain"/>
    <property type="match status" value="1"/>
</dbReference>
<reference evidence="13 14" key="1">
    <citation type="submission" date="2019-08" db="EMBL/GenBank/DDBJ databases">
        <title>Deep-cultivation of Planctomycetes and their phenomic and genomic characterization uncovers novel biology.</title>
        <authorList>
            <person name="Wiegand S."/>
            <person name="Jogler M."/>
            <person name="Boedeker C."/>
            <person name="Pinto D."/>
            <person name="Vollmers J."/>
            <person name="Rivas-Marin E."/>
            <person name="Kohn T."/>
            <person name="Peeters S.H."/>
            <person name="Heuer A."/>
            <person name="Rast P."/>
            <person name="Oberbeckmann S."/>
            <person name="Bunk B."/>
            <person name="Jeske O."/>
            <person name="Meyerdierks A."/>
            <person name="Storesund J.E."/>
            <person name="Kallscheuer N."/>
            <person name="Luecker S."/>
            <person name="Lage O.M."/>
            <person name="Pohl T."/>
            <person name="Merkel B.J."/>
            <person name="Hornburger P."/>
            <person name="Mueller R.-W."/>
            <person name="Bruemmer F."/>
            <person name="Labrenz M."/>
            <person name="Spormann A.M."/>
            <person name="Op den Camp H."/>
            <person name="Overmann J."/>
            <person name="Amann R."/>
            <person name="Jetten M.S.M."/>
            <person name="Mascher T."/>
            <person name="Medema M.H."/>
            <person name="Devos D.P."/>
            <person name="Kaster A.-K."/>
            <person name="Ovreas L."/>
            <person name="Rohde M."/>
            <person name="Galperin M.Y."/>
            <person name="Jogler C."/>
        </authorList>
    </citation>
    <scope>NUCLEOTIDE SEQUENCE [LARGE SCALE GENOMIC DNA]</scope>
    <source>
        <strain evidence="13 14">OJF2</strain>
    </source>
</reference>
<dbReference type="PROSITE" id="PS50109">
    <property type="entry name" value="HIS_KIN"/>
    <property type="match status" value="1"/>
</dbReference>
<dbReference type="SMART" id="SM00304">
    <property type="entry name" value="HAMP"/>
    <property type="match status" value="1"/>
</dbReference>
<feature type="domain" description="HAMP" evidence="12">
    <location>
        <begin position="221"/>
        <end position="273"/>
    </location>
</feature>
<dbReference type="CDD" id="cd00082">
    <property type="entry name" value="HisKA"/>
    <property type="match status" value="1"/>
</dbReference>
<dbReference type="Pfam" id="PF02518">
    <property type="entry name" value="HATPase_c"/>
    <property type="match status" value="1"/>
</dbReference>
<keyword evidence="7" id="KW-0418">Kinase</keyword>
<keyword evidence="5 13" id="KW-0808">Transferase</keyword>
<dbReference type="Gene3D" id="1.10.287.130">
    <property type="match status" value="1"/>
</dbReference>
<keyword evidence="8" id="KW-0067">ATP-binding</keyword>
<evidence type="ECO:0000259" key="11">
    <source>
        <dbReference type="PROSITE" id="PS50109"/>
    </source>
</evidence>
<dbReference type="Pfam" id="PF00672">
    <property type="entry name" value="HAMP"/>
    <property type="match status" value="1"/>
</dbReference>
<evidence type="ECO:0000259" key="12">
    <source>
        <dbReference type="PROSITE" id="PS50885"/>
    </source>
</evidence>
<dbReference type="InterPro" id="IPR003661">
    <property type="entry name" value="HisK_dim/P_dom"/>
</dbReference>
<evidence type="ECO:0000256" key="8">
    <source>
        <dbReference type="ARBA" id="ARBA00022840"/>
    </source>
</evidence>
<sequence length="543" mass="60122">MVRWPIRVKLVAGLSVVVGMMLILLGGSAFGLHCFHISYLTQSDQLHEMGASVDLIDRVFRLQLHGEGTPEERQVLVVRVLEARDALLTYFRLLKENTVRGNRANSGLDELGLAFRIDDDLTAVLAELSPEKTADPVLPGTSYYVNKRPDLLPQMEPAADLKSRLARLNRSVMLLPKELFGDFNDVLVLSKGQYLTSRAIVWTSALMVMAMLGGLMMLFHHWVLYPVRLLQRGVRRVARGSFDYKIELKTGDEMQDLAEAFNDMTAKISLTYADLEQQVNERSRQLVRSERLAGVGFLAAGVAHEINNPLASIAFCSEALESRVGGLMGASDHPDHRVIQNYLKMIQEEAFRCKNITEKLLDFSRCNDIQRERTDLAGLIQGVVDMIRHIGKYRGKAIAFHPKEAVMAHVDGQEIKQVVLNLVVNALDSMEVGGVLRIEARYSHGMAEMVFADGGCGMPPDVLENIFEPFFTRRRVGKGTGLGLSITHRIVSQHHGEIMASSPGEGMGSTFKVRLPIHPSEVDEGRAAREATAPRAAGLAFAG</sequence>
<dbReference type="RefSeq" id="WP_148597651.1">
    <property type="nucleotide sequence ID" value="NZ_CP042997.1"/>
</dbReference>
<organism evidence="13 14">
    <name type="scientific">Aquisphaera giovannonii</name>
    <dbReference type="NCBI Taxonomy" id="406548"/>
    <lineage>
        <taxon>Bacteria</taxon>
        <taxon>Pseudomonadati</taxon>
        <taxon>Planctomycetota</taxon>
        <taxon>Planctomycetia</taxon>
        <taxon>Isosphaerales</taxon>
        <taxon>Isosphaeraceae</taxon>
        <taxon>Aquisphaera</taxon>
    </lineage>
</organism>
<dbReference type="PANTHER" id="PTHR43065">
    <property type="entry name" value="SENSOR HISTIDINE KINASE"/>
    <property type="match status" value="1"/>
</dbReference>
<comment type="subcellular location">
    <subcellularLocation>
        <location evidence="2">Membrane</location>
    </subcellularLocation>
</comment>
<dbReference type="Gene3D" id="6.10.340.10">
    <property type="match status" value="1"/>
</dbReference>
<dbReference type="SMART" id="SM00388">
    <property type="entry name" value="HisKA"/>
    <property type="match status" value="1"/>
</dbReference>